<dbReference type="Proteomes" id="UP000184418">
    <property type="component" value="Unassembled WGS sequence"/>
</dbReference>
<evidence type="ECO:0000313" key="1">
    <source>
        <dbReference type="EMBL" id="SHJ05268.1"/>
    </source>
</evidence>
<sequence length="105" mass="11232">MPLHATDGEFIDLETAKADTARYRAEPGAMAFKAQFFGKDNIQAIFNEDPDCLGVRIYNSVDADGNKGFILVGAVADESDLYEGKLLANGPDCPTCCAANSPLNE</sequence>
<organism evidence="1 2">
    <name type="scientific">Hymenobacter daecheongensis DSM 21074</name>
    <dbReference type="NCBI Taxonomy" id="1121955"/>
    <lineage>
        <taxon>Bacteria</taxon>
        <taxon>Pseudomonadati</taxon>
        <taxon>Bacteroidota</taxon>
        <taxon>Cytophagia</taxon>
        <taxon>Cytophagales</taxon>
        <taxon>Hymenobacteraceae</taxon>
        <taxon>Hymenobacter</taxon>
    </lineage>
</organism>
<name>A0A1M6G5I0_9BACT</name>
<dbReference type="RefSeq" id="WP_073108809.1">
    <property type="nucleotide sequence ID" value="NZ_FQYN01000004.1"/>
</dbReference>
<keyword evidence="2" id="KW-1185">Reference proteome</keyword>
<evidence type="ECO:0000313" key="2">
    <source>
        <dbReference type="Proteomes" id="UP000184418"/>
    </source>
</evidence>
<dbReference type="STRING" id="1121955.SAMN02745146_2128"/>
<reference evidence="1 2" key="1">
    <citation type="submission" date="2016-11" db="EMBL/GenBank/DDBJ databases">
        <authorList>
            <person name="Jaros S."/>
            <person name="Januszkiewicz K."/>
            <person name="Wedrychowicz H."/>
        </authorList>
    </citation>
    <scope>NUCLEOTIDE SEQUENCE [LARGE SCALE GENOMIC DNA]</scope>
    <source>
        <strain evidence="1 2">DSM 21074</strain>
    </source>
</reference>
<protein>
    <submittedName>
        <fullName evidence="1">Uncharacterized protein</fullName>
    </submittedName>
</protein>
<gene>
    <name evidence="1" type="ORF">SAMN02745146_2128</name>
</gene>
<accession>A0A1M6G5I0</accession>
<dbReference type="AlphaFoldDB" id="A0A1M6G5I0"/>
<dbReference type="OrthoDB" id="661524at2"/>
<dbReference type="EMBL" id="FQYN01000004">
    <property type="protein sequence ID" value="SHJ05268.1"/>
    <property type="molecule type" value="Genomic_DNA"/>
</dbReference>
<proteinExistence type="predicted"/>